<dbReference type="PANTHER" id="PTHR30561">
    <property type="entry name" value="SMR FAMILY PROTON-DEPENDENT DRUG EFFLUX TRANSPORTER SUGE"/>
    <property type="match status" value="1"/>
</dbReference>
<protein>
    <submittedName>
        <fullName evidence="10">QacE family quaternary ammonium compound efflux SMR transporter</fullName>
    </submittedName>
</protein>
<name>A0A2K8MJ69_9SPHN</name>
<dbReference type="InterPro" id="IPR000390">
    <property type="entry name" value="Small_drug/metabolite_transptr"/>
</dbReference>
<comment type="subcellular location">
    <subcellularLocation>
        <location evidence="1 8">Cell membrane</location>
        <topology evidence="1 8">Multi-pass membrane protein</topology>
    </subcellularLocation>
</comment>
<gene>
    <name evidence="10" type="ORF">CVN68_19700</name>
</gene>
<feature type="transmembrane region" description="Helical" evidence="9">
    <location>
        <begin position="86"/>
        <end position="105"/>
    </location>
</feature>
<feature type="transmembrane region" description="Helical" evidence="9">
    <location>
        <begin position="111"/>
        <end position="130"/>
    </location>
</feature>
<keyword evidence="5 9" id="KW-1133">Transmembrane helix</keyword>
<dbReference type="Gene3D" id="1.10.3730.20">
    <property type="match status" value="1"/>
</dbReference>
<evidence type="ECO:0000256" key="7">
    <source>
        <dbReference type="ARBA" id="ARBA00038032"/>
    </source>
</evidence>
<proteinExistence type="inferred from homology"/>
<dbReference type="EMBL" id="CP024923">
    <property type="protein sequence ID" value="ATY33903.1"/>
    <property type="molecule type" value="Genomic_DNA"/>
</dbReference>
<evidence type="ECO:0000256" key="1">
    <source>
        <dbReference type="ARBA" id="ARBA00004651"/>
    </source>
</evidence>
<reference evidence="10 11" key="1">
    <citation type="submission" date="2017-11" db="EMBL/GenBank/DDBJ databases">
        <title>Complete genome sequence of Sphingomonas sp. Strain Cra20, a psychrotolerant potential plant growth promoting rhizobacteria.</title>
        <authorList>
            <person name="Luo Y."/>
        </authorList>
    </citation>
    <scope>NUCLEOTIDE SEQUENCE [LARGE SCALE GENOMIC DNA]</scope>
    <source>
        <strain evidence="10 11">Cra20</strain>
    </source>
</reference>
<dbReference type="OrthoDB" id="9808638at2"/>
<evidence type="ECO:0000256" key="6">
    <source>
        <dbReference type="ARBA" id="ARBA00023136"/>
    </source>
</evidence>
<keyword evidence="4 8" id="KW-0812">Transmembrane</keyword>
<feature type="transmembrane region" description="Helical" evidence="9">
    <location>
        <begin position="24"/>
        <end position="44"/>
    </location>
</feature>
<evidence type="ECO:0000256" key="5">
    <source>
        <dbReference type="ARBA" id="ARBA00022989"/>
    </source>
</evidence>
<dbReference type="InterPro" id="IPR037185">
    <property type="entry name" value="EmrE-like"/>
</dbReference>
<evidence type="ECO:0000256" key="3">
    <source>
        <dbReference type="ARBA" id="ARBA00022475"/>
    </source>
</evidence>
<evidence type="ECO:0000256" key="2">
    <source>
        <dbReference type="ARBA" id="ARBA00022448"/>
    </source>
</evidence>
<keyword evidence="2" id="KW-0813">Transport</keyword>
<dbReference type="SUPFAM" id="SSF103481">
    <property type="entry name" value="Multidrug resistance efflux transporter EmrE"/>
    <property type="match status" value="1"/>
</dbReference>
<accession>A0A2K8MJ69</accession>
<dbReference type="GO" id="GO:0015199">
    <property type="term" value="F:amino-acid betaine transmembrane transporter activity"/>
    <property type="evidence" value="ECO:0007669"/>
    <property type="project" value="TreeGrafter"/>
</dbReference>
<keyword evidence="3" id="KW-1003">Cell membrane</keyword>
<dbReference type="KEGG" id="sphc:CVN68_19700"/>
<sequence length="137" mass="14645">MARVDTDSVSPAVTIPVLKVERRIYVWQAYGFLIGAIIAEVSASSFVNKSEYLTKAAPSIIACLLYLLALVLFSQALRSIPLGLGYAIWSGLGITLVSLVSVFYFKQSLDLPAIAGLALIIAGVVLINGFSNSLHTQ</sequence>
<evidence type="ECO:0000256" key="8">
    <source>
        <dbReference type="RuleBase" id="RU003942"/>
    </source>
</evidence>
<evidence type="ECO:0000256" key="4">
    <source>
        <dbReference type="ARBA" id="ARBA00022692"/>
    </source>
</evidence>
<comment type="similarity">
    <text evidence="7 8">Belongs to the drug/metabolite transporter (DMT) superfamily. Small multidrug resistance (SMR) (TC 2.A.7.1) family.</text>
</comment>
<dbReference type="Proteomes" id="UP000229081">
    <property type="component" value="Chromosome"/>
</dbReference>
<dbReference type="GO" id="GO:0031460">
    <property type="term" value="P:glycine betaine transport"/>
    <property type="evidence" value="ECO:0007669"/>
    <property type="project" value="TreeGrafter"/>
</dbReference>
<evidence type="ECO:0000313" key="11">
    <source>
        <dbReference type="Proteomes" id="UP000229081"/>
    </source>
</evidence>
<dbReference type="GO" id="GO:0015297">
    <property type="term" value="F:antiporter activity"/>
    <property type="evidence" value="ECO:0007669"/>
    <property type="project" value="TreeGrafter"/>
</dbReference>
<evidence type="ECO:0000313" key="10">
    <source>
        <dbReference type="EMBL" id="ATY33903.1"/>
    </source>
</evidence>
<dbReference type="Pfam" id="PF00893">
    <property type="entry name" value="Multi_Drug_Res"/>
    <property type="match status" value="1"/>
</dbReference>
<dbReference type="AlphaFoldDB" id="A0A2K8MJ69"/>
<dbReference type="PANTHER" id="PTHR30561:SF1">
    <property type="entry name" value="MULTIDRUG TRANSPORTER EMRE"/>
    <property type="match status" value="1"/>
</dbReference>
<evidence type="ECO:0000256" key="9">
    <source>
        <dbReference type="SAM" id="Phobius"/>
    </source>
</evidence>
<dbReference type="GO" id="GO:0015220">
    <property type="term" value="F:choline transmembrane transporter activity"/>
    <property type="evidence" value="ECO:0007669"/>
    <property type="project" value="TreeGrafter"/>
</dbReference>
<dbReference type="InterPro" id="IPR045324">
    <property type="entry name" value="Small_multidrug_res"/>
</dbReference>
<dbReference type="RefSeq" id="WP_100283699.1">
    <property type="nucleotide sequence ID" value="NZ_CP024923.1"/>
</dbReference>
<dbReference type="GO" id="GO:0005886">
    <property type="term" value="C:plasma membrane"/>
    <property type="evidence" value="ECO:0007669"/>
    <property type="project" value="UniProtKB-SubCell"/>
</dbReference>
<feature type="transmembrane region" description="Helical" evidence="9">
    <location>
        <begin position="56"/>
        <end position="74"/>
    </location>
</feature>
<organism evidence="10 11">
    <name type="scientific">Sphingomonas psychrotolerans</name>
    <dbReference type="NCBI Taxonomy" id="1327635"/>
    <lineage>
        <taxon>Bacteria</taxon>
        <taxon>Pseudomonadati</taxon>
        <taxon>Pseudomonadota</taxon>
        <taxon>Alphaproteobacteria</taxon>
        <taxon>Sphingomonadales</taxon>
        <taxon>Sphingomonadaceae</taxon>
        <taxon>Sphingomonas</taxon>
    </lineage>
</organism>
<keyword evidence="6 9" id="KW-0472">Membrane</keyword>
<keyword evidence="11" id="KW-1185">Reference proteome</keyword>